<keyword evidence="2" id="KW-0488">Methylation</keyword>
<evidence type="ECO:0000256" key="8">
    <source>
        <dbReference type="ARBA" id="ARBA00046278"/>
    </source>
</evidence>
<reference evidence="13" key="1">
    <citation type="journal article" date="2016" name="Nat. Commun.">
        <title>Genome analysis of three Pneumocystis species reveals adaptation mechanisms to life exclusively in mammalian hosts.</title>
        <authorList>
            <person name="Ma L."/>
            <person name="Chen Z."/>
            <person name="Huang D.W."/>
            <person name="Kutty G."/>
            <person name="Ishihara M."/>
            <person name="Wang H."/>
            <person name="Abouelleil A."/>
            <person name="Bishop L."/>
            <person name="Davey E."/>
            <person name="Deng R."/>
            <person name="Deng X."/>
            <person name="Fan L."/>
            <person name="Fantoni G."/>
            <person name="Fitzgerald M."/>
            <person name="Gogineni E."/>
            <person name="Goldberg J.M."/>
            <person name="Handley G."/>
            <person name="Hu X."/>
            <person name="Huber C."/>
            <person name="Jiao X."/>
            <person name="Jones K."/>
            <person name="Levin J.Z."/>
            <person name="Liu Y."/>
            <person name="Macdonald P."/>
            <person name="Melnikov A."/>
            <person name="Raley C."/>
            <person name="Sassi M."/>
            <person name="Sherman B.T."/>
            <person name="Song X."/>
            <person name="Sykes S."/>
            <person name="Tran B."/>
            <person name="Walsh L."/>
            <person name="Xia Y."/>
            <person name="Yang J."/>
            <person name="Young S."/>
            <person name="Zeng Q."/>
            <person name="Zheng X."/>
            <person name="Stephens R."/>
            <person name="Nusbaum C."/>
            <person name="Birren B.W."/>
            <person name="Azadi P."/>
            <person name="Lempicki R.A."/>
            <person name="Cuomo C.A."/>
            <person name="Kovacs J.A."/>
        </authorList>
    </citation>
    <scope>NUCLEOTIDE SEQUENCE [LARGE SCALE GENOMIC DNA]</scope>
    <source>
        <strain evidence="13">B123</strain>
    </source>
</reference>
<dbReference type="InterPro" id="IPR042855">
    <property type="entry name" value="V_SNARE_CC"/>
</dbReference>
<dbReference type="Proteomes" id="UP000011958">
    <property type="component" value="Unassembled WGS sequence"/>
</dbReference>
<dbReference type="InterPro" id="IPR010908">
    <property type="entry name" value="Longin_dom"/>
</dbReference>
<keyword evidence="4" id="KW-0564">Palmitate</keyword>
<dbReference type="Gene3D" id="3.30.450.50">
    <property type="entry name" value="Longin domain"/>
    <property type="match status" value="1"/>
</dbReference>
<dbReference type="InterPro" id="IPR011012">
    <property type="entry name" value="Longin-like_dom_sf"/>
</dbReference>
<dbReference type="CDD" id="cd14824">
    <property type="entry name" value="Longin"/>
    <property type="match status" value="1"/>
</dbReference>
<dbReference type="InterPro" id="IPR001388">
    <property type="entry name" value="Synaptobrevin-like"/>
</dbReference>
<comment type="subcellular location">
    <subcellularLocation>
        <location evidence="8">Endomembrane system</location>
        <topology evidence="8">Lipid-anchor</topology>
        <orientation evidence="8">Cytoplasmic side</orientation>
    </subcellularLocation>
</comment>
<evidence type="ECO:0000256" key="7">
    <source>
        <dbReference type="ARBA" id="ARBA00026133"/>
    </source>
</evidence>
<comment type="caution">
    <text evidence="12">The sequence shown here is derived from an EMBL/GenBank/DDBJ whole genome shotgun (WGS) entry which is preliminary data.</text>
</comment>
<dbReference type="SMART" id="SM01270">
    <property type="entry name" value="Longin"/>
    <property type="match status" value="1"/>
</dbReference>
<evidence type="ECO:0000256" key="5">
    <source>
        <dbReference type="ARBA" id="ARBA00023288"/>
    </source>
</evidence>
<dbReference type="PANTHER" id="PTHR45806">
    <property type="entry name" value="SYNAPTOBREVIN HOMOLOG YKT6"/>
    <property type="match status" value="1"/>
</dbReference>
<dbReference type="PROSITE" id="PS50892">
    <property type="entry name" value="V_SNARE"/>
    <property type="match status" value="1"/>
</dbReference>
<dbReference type="Pfam" id="PF00957">
    <property type="entry name" value="Synaptobrevin"/>
    <property type="match status" value="1"/>
</dbReference>
<dbReference type="RefSeq" id="XP_007874168.1">
    <property type="nucleotide sequence ID" value="XM_007875977.1"/>
</dbReference>
<dbReference type="GO" id="GO:0005768">
    <property type="term" value="C:endosome"/>
    <property type="evidence" value="ECO:0007669"/>
    <property type="project" value="EnsemblFungi"/>
</dbReference>
<evidence type="ECO:0000256" key="2">
    <source>
        <dbReference type="ARBA" id="ARBA00022481"/>
    </source>
</evidence>
<dbReference type="GO" id="GO:0000421">
    <property type="term" value="C:autophagosome membrane"/>
    <property type="evidence" value="ECO:0007669"/>
    <property type="project" value="EnsemblFungi"/>
</dbReference>
<dbReference type="Pfam" id="PF13774">
    <property type="entry name" value="Longin"/>
    <property type="match status" value="1"/>
</dbReference>
<evidence type="ECO:0000259" key="11">
    <source>
        <dbReference type="PROSITE" id="PS50892"/>
    </source>
</evidence>
<comment type="similarity">
    <text evidence="1">Belongs to the synaptobrevin family.</text>
</comment>
<evidence type="ECO:0000313" key="13">
    <source>
        <dbReference type="Proteomes" id="UP000011958"/>
    </source>
</evidence>
<keyword evidence="13" id="KW-1185">Reference proteome</keyword>
<accession>M7NR60</accession>
<dbReference type="PROSITE" id="PS50859">
    <property type="entry name" value="LONGIN"/>
    <property type="match status" value="1"/>
</dbReference>
<dbReference type="PROSITE" id="PS00417">
    <property type="entry name" value="SYNAPTOBREVIN"/>
    <property type="match status" value="1"/>
</dbReference>
<keyword evidence="6" id="KW-0636">Prenylation</keyword>
<dbReference type="GeneID" id="19895878"/>
<evidence type="ECO:0000259" key="10">
    <source>
        <dbReference type="PROSITE" id="PS50859"/>
    </source>
</evidence>
<feature type="domain" description="V-SNARE coiled-coil homology" evidence="11">
    <location>
        <begin position="138"/>
        <end position="198"/>
    </location>
</feature>
<evidence type="ECO:0000256" key="4">
    <source>
        <dbReference type="ARBA" id="ARBA00023139"/>
    </source>
</evidence>
<feature type="domain" description="Longin" evidence="10">
    <location>
        <begin position="7"/>
        <end position="130"/>
    </location>
</feature>
<dbReference type="OrthoDB" id="27923at2759"/>
<name>M7NR60_PNEMU</name>
<dbReference type="PANTHER" id="PTHR45806:SF1">
    <property type="entry name" value="SYNAPTOBREVIN HOMOLOG YKT6"/>
    <property type="match status" value="1"/>
</dbReference>
<evidence type="ECO:0000313" key="12">
    <source>
        <dbReference type="EMBL" id="EMR09601.1"/>
    </source>
</evidence>
<keyword evidence="9" id="KW-0175">Coiled coil</keyword>
<dbReference type="GO" id="GO:0005789">
    <property type="term" value="C:endoplasmic reticulum membrane"/>
    <property type="evidence" value="ECO:0007669"/>
    <property type="project" value="EnsemblFungi"/>
</dbReference>
<dbReference type="GO" id="GO:0006886">
    <property type="term" value="P:intracellular protein transport"/>
    <property type="evidence" value="ECO:0007669"/>
    <property type="project" value="EnsemblFungi"/>
</dbReference>
<dbReference type="SUPFAM" id="SSF64356">
    <property type="entry name" value="SNARE-like"/>
    <property type="match status" value="1"/>
</dbReference>
<dbReference type="SUPFAM" id="SSF58038">
    <property type="entry name" value="SNARE fusion complex"/>
    <property type="match status" value="1"/>
</dbReference>
<dbReference type="PRINTS" id="PR00219">
    <property type="entry name" value="SYNAPTOBREVN"/>
</dbReference>
<evidence type="ECO:0000256" key="1">
    <source>
        <dbReference type="ARBA" id="ARBA00008025"/>
    </source>
</evidence>
<dbReference type="OMA" id="HYIGIIR"/>
<dbReference type="GO" id="GO:0042144">
    <property type="term" value="P:vacuole fusion, non-autophagic"/>
    <property type="evidence" value="ECO:0007669"/>
    <property type="project" value="EnsemblFungi"/>
</dbReference>
<dbReference type="eggNOG" id="KOG0861">
    <property type="taxonomic scope" value="Eukaryota"/>
</dbReference>
<dbReference type="GO" id="GO:0006891">
    <property type="term" value="P:intra-Golgi vesicle-mediated transport"/>
    <property type="evidence" value="ECO:0007669"/>
    <property type="project" value="EnsemblFungi"/>
</dbReference>
<dbReference type="Gene3D" id="1.20.5.110">
    <property type="match status" value="1"/>
</dbReference>
<dbReference type="AlphaFoldDB" id="M7NR60"/>
<evidence type="ECO:0000256" key="6">
    <source>
        <dbReference type="ARBA" id="ARBA00023289"/>
    </source>
</evidence>
<dbReference type="STRING" id="1069680.M7NR60"/>
<organism evidence="12 13">
    <name type="scientific">Pneumocystis murina (strain B123)</name>
    <name type="common">Mouse pneumocystis pneumonia agent</name>
    <name type="synonym">Pneumocystis carinii f. sp. muris</name>
    <dbReference type="NCBI Taxonomy" id="1069680"/>
    <lineage>
        <taxon>Eukaryota</taxon>
        <taxon>Fungi</taxon>
        <taxon>Dikarya</taxon>
        <taxon>Ascomycota</taxon>
        <taxon>Taphrinomycotina</taxon>
        <taxon>Pneumocystomycetes</taxon>
        <taxon>Pneumocystaceae</taxon>
        <taxon>Pneumocystis</taxon>
    </lineage>
</organism>
<keyword evidence="3" id="KW-0472">Membrane</keyword>
<dbReference type="EMBL" id="AFWA02000012">
    <property type="protein sequence ID" value="EMR09601.1"/>
    <property type="molecule type" value="Genomic_DNA"/>
</dbReference>
<dbReference type="GO" id="GO:0061909">
    <property type="term" value="P:autophagosome-lysosome fusion"/>
    <property type="evidence" value="ECO:0007669"/>
    <property type="project" value="EnsemblFungi"/>
</dbReference>
<dbReference type="GO" id="GO:0016409">
    <property type="term" value="F:palmitoyltransferase activity"/>
    <property type="evidence" value="ECO:0007669"/>
    <property type="project" value="EnsemblFungi"/>
</dbReference>
<protein>
    <recommendedName>
        <fullName evidence="7">Synaptobrevin homolog YKT6</fullName>
    </recommendedName>
</protein>
<keyword evidence="5" id="KW-0449">Lipoprotein</keyword>
<dbReference type="GO" id="GO:0033106">
    <property type="term" value="C:cis-Golgi network membrane"/>
    <property type="evidence" value="ECO:0007669"/>
    <property type="project" value="EnsemblFungi"/>
</dbReference>
<dbReference type="VEuPathDB" id="FungiDB:PNEG_02185"/>
<dbReference type="GO" id="GO:0031201">
    <property type="term" value="C:SNARE complex"/>
    <property type="evidence" value="ECO:0007669"/>
    <property type="project" value="EnsemblFungi"/>
</dbReference>
<sequence length="198" mass="22985">MHLYCITILRNDKKPAQVLAITTNLSSFGFFVRSSIYEFMMLFSRMVAEETQVRQRRSFEQDNYVLHVYSRSEGVAGVIVCDKEYPLRVAYSLLSDLLDGFLIKYPCTSWPEQGNERLSFAMLDEYIVKYQDPKKADSIMKVQQELDDIKNVLFQTIDSVLQRGEKLDDLVQRSDILSAQSRLFYKQAKKNNSCCNIS</sequence>
<evidence type="ECO:0000256" key="3">
    <source>
        <dbReference type="ARBA" id="ARBA00023136"/>
    </source>
</evidence>
<dbReference type="GO" id="GO:0006888">
    <property type="term" value="P:endoplasmic reticulum to Golgi vesicle-mediated transport"/>
    <property type="evidence" value="ECO:0007669"/>
    <property type="project" value="EnsemblFungi"/>
</dbReference>
<gene>
    <name evidence="12" type="ORF">PNEG_02185</name>
</gene>
<evidence type="ECO:0000256" key="9">
    <source>
        <dbReference type="PROSITE-ProRule" id="PRU00290"/>
    </source>
</evidence>
<proteinExistence type="inferred from homology"/>
<dbReference type="GO" id="GO:0005484">
    <property type="term" value="F:SNAP receptor activity"/>
    <property type="evidence" value="ECO:0007669"/>
    <property type="project" value="EnsemblFungi"/>
</dbReference>
<dbReference type="HOGENOM" id="CLU_074848_0_1_1"/>
<dbReference type="GO" id="GO:0000329">
    <property type="term" value="C:fungal-type vacuole membrane"/>
    <property type="evidence" value="ECO:0007669"/>
    <property type="project" value="EnsemblFungi"/>
</dbReference>